<evidence type="ECO:0000313" key="8">
    <source>
        <dbReference type="Proteomes" id="UP000515123"/>
    </source>
</evidence>
<keyword evidence="5 7" id="KW-1133">Transmembrane helix</keyword>
<evidence type="ECO:0000256" key="6">
    <source>
        <dbReference type="ARBA" id="ARBA00023136"/>
    </source>
</evidence>
<name>A0A6P5FFV9_ANACO</name>
<dbReference type="Pfam" id="PF08041">
    <property type="entry name" value="PetM"/>
    <property type="match status" value="1"/>
</dbReference>
<dbReference type="InterPro" id="IPR012595">
    <property type="entry name" value="PetM_cyt_b6/f_cplx_su7"/>
</dbReference>
<keyword evidence="6 7" id="KW-0472">Membrane</keyword>
<keyword evidence="2" id="KW-0813">Transport</keyword>
<gene>
    <name evidence="9" type="primary">LOC109714867</name>
</gene>
<dbReference type="SUPFAM" id="SSF103441">
    <property type="entry name" value="PetM subunit of the cytochrome b6f complex"/>
    <property type="match status" value="1"/>
</dbReference>
<dbReference type="GO" id="GO:0009512">
    <property type="term" value="C:cytochrome b6f complex"/>
    <property type="evidence" value="ECO:0007669"/>
    <property type="project" value="InterPro"/>
</dbReference>
<evidence type="ECO:0000256" key="4">
    <source>
        <dbReference type="ARBA" id="ARBA00022982"/>
    </source>
</evidence>
<evidence type="ECO:0000256" key="1">
    <source>
        <dbReference type="ARBA" id="ARBA00004167"/>
    </source>
</evidence>
<keyword evidence="3 7" id="KW-0812">Transmembrane</keyword>
<dbReference type="HAMAP" id="MF_00396">
    <property type="entry name" value="Cytb6_f_PetM"/>
    <property type="match status" value="1"/>
</dbReference>
<feature type="transmembrane region" description="Helical" evidence="7">
    <location>
        <begin position="87"/>
        <end position="109"/>
    </location>
</feature>
<dbReference type="PANTHER" id="PTHR34951:SF1">
    <property type="entry name" value="B6F COMPLEX SUBUNIT, PUTATIVE, EXPRESSED-RELATED"/>
    <property type="match status" value="1"/>
</dbReference>
<dbReference type="RefSeq" id="XP_020095176.1">
    <property type="nucleotide sequence ID" value="XM_020239587.1"/>
</dbReference>
<keyword evidence="8" id="KW-1185">Reference proteome</keyword>
<dbReference type="AlphaFoldDB" id="A0A6P5FFV9"/>
<reference evidence="9" key="2">
    <citation type="submission" date="2025-08" db="UniProtKB">
        <authorList>
            <consortium name="RefSeq"/>
        </authorList>
    </citation>
    <scope>IDENTIFICATION</scope>
    <source>
        <tissue evidence="9">Leaf</tissue>
    </source>
</reference>
<keyword evidence="4" id="KW-0249">Electron transport</keyword>
<sequence length="119" mass="12030">MAAIPATVISASVASHAAAKRKSGAAYVEGMNAFGGLKAQTGVSSLGMSRSTEQSFATIVSSLRQSVQKKKKGGGALSSTCNAAGEIFRIAAIMNGLVLIGVAIGFVLLRVEAAIEESE</sequence>
<evidence type="ECO:0000313" key="9">
    <source>
        <dbReference type="RefSeq" id="XP_020095176.1"/>
    </source>
</evidence>
<dbReference type="Proteomes" id="UP000515123">
    <property type="component" value="Linkage group 9"/>
</dbReference>
<evidence type="ECO:0000256" key="2">
    <source>
        <dbReference type="ARBA" id="ARBA00022448"/>
    </source>
</evidence>
<reference evidence="8" key="1">
    <citation type="journal article" date="2015" name="Nat. Genet.">
        <title>The pineapple genome and the evolution of CAM photosynthesis.</title>
        <authorList>
            <person name="Ming R."/>
            <person name="VanBuren R."/>
            <person name="Wai C.M."/>
            <person name="Tang H."/>
            <person name="Schatz M.C."/>
            <person name="Bowers J.E."/>
            <person name="Lyons E."/>
            <person name="Wang M.L."/>
            <person name="Chen J."/>
            <person name="Biggers E."/>
            <person name="Zhang J."/>
            <person name="Huang L."/>
            <person name="Zhang L."/>
            <person name="Miao W."/>
            <person name="Zhang J."/>
            <person name="Ye Z."/>
            <person name="Miao C."/>
            <person name="Lin Z."/>
            <person name="Wang H."/>
            <person name="Zhou H."/>
            <person name="Yim W.C."/>
            <person name="Priest H.D."/>
            <person name="Zheng C."/>
            <person name="Woodhouse M."/>
            <person name="Edger P.P."/>
            <person name="Guyot R."/>
            <person name="Guo H.B."/>
            <person name="Guo H."/>
            <person name="Zheng G."/>
            <person name="Singh R."/>
            <person name="Sharma A."/>
            <person name="Min X."/>
            <person name="Zheng Y."/>
            <person name="Lee H."/>
            <person name="Gurtowski J."/>
            <person name="Sedlazeck F.J."/>
            <person name="Harkess A."/>
            <person name="McKain M.R."/>
            <person name="Liao Z."/>
            <person name="Fang J."/>
            <person name="Liu J."/>
            <person name="Zhang X."/>
            <person name="Zhang Q."/>
            <person name="Hu W."/>
            <person name="Qin Y."/>
            <person name="Wang K."/>
            <person name="Chen L.Y."/>
            <person name="Shirley N."/>
            <person name="Lin Y.R."/>
            <person name="Liu L.Y."/>
            <person name="Hernandez A.G."/>
            <person name="Wright C.L."/>
            <person name="Bulone V."/>
            <person name="Tuskan G.A."/>
            <person name="Heath K."/>
            <person name="Zee F."/>
            <person name="Moore P.H."/>
            <person name="Sunkar R."/>
            <person name="Leebens-Mack J.H."/>
            <person name="Mockler T."/>
            <person name="Bennetzen J.L."/>
            <person name="Freeling M."/>
            <person name="Sankoff D."/>
            <person name="Paterson A.H."/>
            <person name="Zhu X."/>
            <person name="Yang X."/>
            <person name="Smith J.A."/>
            <person name="Cushman J.C."/>
            <person name="Paull R.E."/>
            <person name="Yu Q."/>
        </authorList>
    </citation>
    <scope>NUCLEOTIDE SEQUENCE [LARGE SCALE GENOMIC DNA]</scope>
    <source>
        <strain evidence="8">cv. F153</strain>
    </source>
</reference>
<dbReference type="PANTHER" id="PTHR34951">
    <property type="entry name" value="B6F COMPLEX SUBUNIT, PUTATIVE, EXPRESSED-RELATED"/>
    <property type="match status" value="1"/>
</dbReference>
<evidence type="ECO:0000256" key="7">
    <source>
        <dbReference type="SAM" id="Phobius"/>
    </source>
</evidence>
<organism evidence="8 9">
    <name type="scientific">Ananas comosus</name>
    <name type="common">Pineapple</name>
    <name type="synonym">Ananas ananas</name>
    <dbReference type="NCBI Taxonomy" id="4615"/>
    <lineage>
        <taxon>Eukaryota</taxon>
        <taxon>Viridiplantae</taxon>
        <taxon>Streptophyta</taxon>
        <taxon>Embryophyta</taxon>
        <taxon>Tracheophyta</taxon>
        <taxon>Spermatophyta</taxon>
        <taxon>Magnoliopsida</taxon>
        <taxon>Liliopsida</taxon>
        <taxon>Poales</taxon>
        <taxon>Bromeliaceae</taxon>
        <taxon>Bromelioideae</taxon>
        <taxon>Ananas</taxon>
    </lineage>
</organism>
<evidence type="ECO:0000256" key="5">
    <source>
        <dbReference type="ARBA" id="ARBA00022989"/>
    </source>
</evidence>
<dbReference type="GO" id="GO:0016020">
    <property type="term" value="C:membrane"/>
    <property type="evidence" value="ECO:0007669"/>
    <property type="project" value="UniProtKB-SubCell"/>
</dbReference>
<dbReference type="OrthoDB" id="1926597at2759"/>
<accession>A0A6P5FFV9</accession>
<evidence type="ECO:0000256" key="3">
    <source>
        <dbReference type="ARBA" id="ARBA00022692"/>
    </source>
</evidence>
<dbReference type="InterPro" id="IPR053333">
    <property type="entry name" value="Cytochrome_b6-f_sub7"/>
</dbReference>
<proteinExistence type="inferred from homology"/>
<dbReference type="GeneID" id="109714867"/>
<comment type="subcellular location">
    <subcellularLocation>
        <location evidence="1">Membrane</location>
        <topology evidence="1">Single-pass membrane protein</topology>
    </subcellularLocation>
</comment>
<protein>
    <submittedName>
        <fullName evidence="9">Uncharacterized protein LOC109714867</fullName>
    </submittedName>
</protein>